<reference evidence="5" key="1">
    <citation type="submission" date="2017-08" db="EMBL/GenBank/DDBJ databases">
        <title>A dynamic microbial community with high functional redundancy inhabits the cold, oxic subseafloor aquifer.</title>
        <authorList>
            <person name="Tully B.J."/>
            <person name="Wheat C.G."/>
            <person name="Glazer B.T."/>
            <person name="Huber J.A."/>
        </authorList>
    </citation>
    <scope>NUCLEOTIDE SEQUENCE [LARGE SCALE GENOMIC DNA]</scope>
</reference>
<keyword evidence="2" id="KW-0732">Signal</keyword>
<evidence type="ECO:0000256" key="1">
    <source>
        <dbReference type="ARBA" id="ARBA00005250"/>
    </source>
</evidence>
<feature type="domain" description="Metallo-beta-lactamase" evidence="3">
    <location>
        <begin position="57"/>
        <end position="241"/>
    </location>
</feature>
<feature type="signal peptide" evidence="2">
    <location>
        <begin position="1"/>
        <end position="19"/>
    </location>
</feature>
<dbReference type="InterPro" id="IPR001279">
    <property type="entry name" value="Metallo-B-lactamas"/>
</dbReference>
<organism evidence="4 5">
    <name type="scientific">SAR86 cluster bacterium</name>
    <dbReference type="NCBI Taxonomy" id="2030880"/>
    <lineage>
        <taxon>Bacteria</taxon>
        <taxon>Pseudomonadati</taxon>
        <taxon>Pseudomonadota</taxon>
        <taxon>Gammaproteobacteria</taxon>
        <taxon>SAR86 cluster</taxon>
    </lineage>
</organism>
<proteinExistence type="inferred from homology"/>
<dbReference type="InterPro" id="IPR036866">
    <property type="entry name" value="RibonucZ/Hydroxyglut_hydro"/>
</dbReference>
<evidence type="ECO:0000313" key="5">
    <source>
        <dbReference type="Proteomes" id="UP000228987"/>
    </source>
</evidence>
<evidence type="ECO:0000259" key="3">
    <source>
        <dbReference type="SMART" id="SM00849"/>
    </source>
</evidence>
<feature type="chain" id="PRO_5012946816" evidence="2">
    <location>
        <begin position="20"/>
        <end position="306"/>
    </location>
</feature>
<dbReference type="EMBL" id="NVWI01000010">
    <property type="protein sequence ID" value="PCJ40149.1"/>
    <property type="molecule type" value="Genomic_DNA"/>
</dbReference>
<dbReference type="SUPFAM" id="SSF56281">
    <property type="entry name" value="Metallo-hydrolase/oxidoreductase"/>
    <property type="match status" value="1"/>
</dbReference>
<evidence type="ECO:0000256" key="2">
    <source>
        <dbReference type="SAM" id="SignalP"/>
    </source>
</evidence>
<dbReference type="SMART" id="SM00849">
    <property type="entry name" value="Lactamase_B"/>
    <property type="match status" value="1"/>
</dbReference>
<dbReference type="Gene3D" id="3.60.15.10">
    <property type="entry name" value="Ribonuclease Z/Hydroxyacylglutathione hydrolase-like"/>
    <property type="match status" value="1"/>
</dbReference>
<dbReference type="AlphaFoldDB" id="A0A2A5C8F5"/>
<dbReference type="PANTHER" id="PTHR42951:SF4">
    <property type="entry name" value="ACYL-COENZYME A THIOESTERASE MBLAC2"/>
    <property type="match status" value="1"/>
</dbReference>
<evidence type="ECO:0000313" key="4">
    <source>
        <dbReference type="EMBL" id="PCJ40149.1"/>
    </source>
</evidence>
<keyword evidence="4" id="KW-0378">Hydrolase</keyword>
<gene>
    <name evidence="4" type="ORF">COA71_11610</name>
</gene>
<protein>
    <submittedName>
        <fullName evidence="4">MBL fold metallo-hydrolase</fullName>
    </submittedName>
</protein>
<name>A0A2A5C8F5_9GAMM</name>
<dbReference type="GO" id="GO:0017001">
    <property type="term" value="P:antibiotic catabolic process"/>
    <property type="evidence" value="ECO:0007669"/>
    <property type="project" value="UniProtKB-ARBA"/>
</dbReference>
<comment type="caution">
    <text evidence="4">The sequence shown here is derived from an EMBL/GenBank/DDBJ whole genome shotgun (WGS) entry which is preliminary data.</text>
</comment>
<sequence length="306" mass="33720">MRKFLFTLTLIAASTTASSHEYLEFDELMAAFGADLESVEITSQEVSDGVYVLFGSGGNILASVGDQGTLIVDSMYAQLVPKIQNELRNLGGNGVDFTLNTHFHFDHADGNPLLSSDGAWIVTQSNARRMMAGEHPIDLVDFAYLQPAYPRESLPVITFDDHMQFHFNNENIDLMHFGPAHTTGDAAIYFRNANIIHMGDVFNAGYPFIDAGNGGGLDGMIKFCKSVLNTIEEDTAVLPGHGPILGYEDLSLYIDMLETVRDRIVYMIDAGSSLEEVIAAEPTREFDDRYGDPGRLIDRAYMSLAR</sequence>
<comment type="similarity">
    <text evidence="1">Belongs to the metallo-beta-lactamase superfamily. Class-B beta-lactamase family.</text>
</comment>
<dbReference type="CDD" id="cd16282">
    <property type="entry name" value="metallo-hydrolase-like_MBL-fold"/>
    <property type="match status" value="1"/>
</dbReference>
<accession>A0A2A5C8F5</accession>
<dbReference type="InterPro" id="IPR050855">
    <property type="entry name" value="NDM-1-like"/>
</dbReference>
<dbReference type="GO" id="GO:0016787">
    <property type="term" value="F:hydrolase activity"/>
    <property type="evidence" value="ECO:0007669"/>
    <property type="project" value="UniProtKB-KW"/>
</dbReference>
<dbReference type="PANTHER" id="PTHR42951">
    <property type="entry name" value="METALLO-BETA-LACTAMASE DOMAIN-CONTAINING"/>
    <property type="match status" value="1"/>
</dbReference>
<dbReference type="Proteomes" id="UP000228987">
    <property type="component" value="Unassembled WGS sequence"/>
</dbReference>
<dbReference type="Pfam" id="PF00753">
    <property type="entry name" value="Lactamase_B"/>
    <property type="match status" value="1"/>
</dbReference>